<evidence type="ECO:0000256" key="1">
    <source>
        <dbReference type="SAM" id="MobiDB-lite"/>
    </source>
</evidence>
<sequence>MGYYSPGEMIRDGKDEVDEHIGVPRQARGLRTGSASRESRINGWSTERCGEQTTSSQPAGERAGTAIEDGRTGGHKEIRGLLLVVAHRMERRMAGQRWTGGGDEEEERR</sequence>
<accession>A0A086T021</accession>
<keyword evidence="3" id="KW-1185">Reference proteome</keyword>
<feature type="compositionally biased region" description="Basic and acidic residues" evidence="1">
    <location>
        <begin position="9"/>
        <end position="22"/>
    </location>
</feature>
<proteinExistence type="predicted"/>
<name>A0A086T021_HAPC1</name>
<feature type="region of interest" description="Disordered" evidence="1">
    <location>
        <begin position="1"/>
        <end position="74"/>
    </location>
</feature>
<dbReference type="EMBL" id="JPKY01000087">
    <property type="protein sequence ID" value="KFH42703.1"/>
    <property type="molecule type" value="Genomic_DNA"/>
</dbReference>
<dbReference type="Proteomes" id="UP000029964">
    <property type="component" value="Unassembled WGS sequence"/>
</dbReference>
<evidence type="ECO:0000313" key="2">
    <source>
        <dbReference type="EMBL" id="KFH42703.1"/>
    </source>
</evidence>
<comment type="caution">
    <text evidence="2">The sequence shown here is derived from an EMBL/GenBank/DDBJ whole genome shotgun (WGS) entry which is preliminary data.</text>
</comment>
<dbReference type="AlphaFoldDB" id="A0A086T021"/>
<reference evidence="3" key="1">
    <citation type="journal article" date="2014" name="Genome Announc.">
        <title>Genome sequence and annotation of Acremonium chrysogenum, producer of the beta-lactam antibiotic cephalosporin C.</title>
        <authorList>
            <person name="Terfehr D."/>
            <person name="Dahlmann T.A."/>
            <person name="Specht T."/>
            <person name="Zadra I."/>
            <person name="Kuernsteiner H."/>
            <person name="Kueck U."/>
        </authorList>
    </citation>
    <scope>NUCLEOTIDE SEQUENCE [LARGE SCALE GENOMIC DNA]</scope>
    <source>
        <strain evidence="3">ATCC 11550 / CBS 779.69 / DSM 880 / IAM 14645 / JCM 23072 / IMI 49137</strain>
    </source>
</reference>
<dbReference type="HOGENOM" id="CLU_2183133_0_0_1"/>
<protein>
    <submittedName>
        <fullName evidence="2">Uncharacterized protein</fullName>
    </submittedName>
</protein>
<organism evidence="2 3">
    <name type="scientific">Hapsidospora chrysogenum (strain ATCC 11550 / CBS 779.69 / DSM 880 / IAM 14645 / JCM 23072 / IMI 49137)</name>
    <name type="common">Acremonium chrysogenum</name>
    <dbReference type="NCBI Taxonomy" id="857340"/>
    <lineage>
        <taxon>Eukaryota</taxon>
        <taxon>Fungi</taxon>
        <taxon>Dikarya</taxon>
        <taxon>Ascomycota</taxon>
        <taxon>Pezizomycotina</taxon>
        <taxon>Sordariomycetes</taxon>
        <taxon>Hypocreomycetidae</taxon>
        <taxon>Hypocreales</taxon>
        <taxon>Bionectriaceae</taxon>
        <taxon>Hapsidospora</taxon>
    </lineage>
</organism>
<evidence type="ECO:0000313" key="3">
    <source>
        <dbReference type="Proteomes" id="UP000029964"/>
    </source>
</evidence>
<gene>
    <name evidence="2" type="ORF">ACRE_065700</name>
</gene>